<dbReference type="RefSeq" id="WP_210665473.1">
    <property type="nucleotide sequence ID" value="NZ_JAGFBV010000005.1"/>
</dbReference>
<keyword evidence="2" id="KW-1185">Reference proteome</keyword>
<evidence type="ECO:0000313" key="1">
    <source>
        <dbReference type="EMBL" id="MBP4137442.1"/>
    </source>
</evidence>
<accession>A0A941AY75</accession>
<dbReference type="EMBL" id="JAGFBV010000005">
    <property type="protein sequence ID" value="MBP4137442.1"/>
    <property type="molecule type" value="Genomic_DNA"/>
</dbReference>
<evidence type="ECO:0000313" key="2">
    <source>
        <dbReference type="Proteomes" id="UP000675047"/>
    </source>
</evidence>
<protein>
    <submittedName>
        <fullName evidence="1">Uncharacterized protein</fullName>
    </submittedName>
</protein>
<comment type="caution">
    <text evidence="1">The sequence shown here is derived from an EMBL/GenBank/DDBJ whole genome shotgun (WGS) entry which is preliminary data.</text>
</comment>
<name>A0A941AY75_9FLAO</name>
<sequence length="64" mass="7880">MIRYELPEDNDNYKESIADFKRKINHLSLMLETTQDISKLREEHVERLEHQLKDMTREKFIFVN</sequence>
<proteinExistence type="predicted"/>
<organism evidence="1 2">
    <name type="scientific">Flavobacterium geliluteum</name>
    <dbReference type="NCBI Taxonomy" id="2816120"/>
    <lineage>
        <taxon>Bacteria</taxon>
        <taxon>Pseudomonadati</taxon>
        <taxon>Bacteroidota</taxon>
        <taxon>Flavobacteriia</taxon>
        <taxon>Flavobacteriales</taxon>
        <taxon>Flavobacteriaceae</taxon>
        <taxon>Flavobacterium</taxon>
    </lineage>
</organism>
<dbReference type="Proteomes" id="UP000675047">
    <property type="component" value="Unassembled WGS sequence"/>
</dbReference>
<dbReference type="AlphaFoldDB" id="A0A941AY75"/>
<gene>
    <name evidence="1" type="ORF">J3495_05025</name>
</gene>
<reference evidence="1 2" key="1">
    <citation type="submission" date="2021-03" db="EMBL/GenBank/DDBJ databases">
        <title>Flavobacterium Flabelliformis Sp. Nov. And Flavobacterium Geliluteum Sp. Nov., Two Novel Multidrug Resistant Psychrophilic Species Isolated From Antarctica.</title>
        <authorList>
            <person name="Kralova S."/>
            <person name="Busse H.J."/>
            <person name="Bezdicek M."/>
            <person name="Nykrynova M."/>
            <person name="Kroupova E."/>
            <person name="Krsek D."/>
            <person name="Sedlacek I."/>
        </authorList>
    </citation>
    <scope>NUCLEOTIDE SEQUENCE [LARGE SCALE GENOMIC DNA]</scope>
    <source>
        <strain evidence="1 2">P7388</strain>
    </source>
</reference>